<feature type="domain" description="Hemerythrin-like" evidence="5">
    <location>
        <begin position="79"/>
        <end position="223"/>
    </location>
</feature>
<dbReference type="GO" id="GO:0005737">
    <property type="term" value="C:cytoplasm"/>
    <property type="evidence" value="ECO:0007669"/>
    <property type="project" value="UniProtKB-SubCell"/>
</dbReference>
<evidence type="ECO:0000259" key="5">
    <source>
        <dbReference type="Pfam" id="PF01814"/>
    </source>
</evidence>
<dbReference type="OrthoDB" id="9797132at2"/>
<dbReference type="PANTHER" id="PTHR36438">
    <property type="entry name" value="IRON-SULFUR CLUSTER REPAIR PROTEIN YTFE"/>
    <property type="match status" value="1"/>
</dbReference>
<evidence type="ECO:0000256" key="3">
    <source>
        <dbReference type="ARBA" id="ARBA00022723"/>
    </source>
</evidence>
<dbReference type="RefSeq" id="WP_013767837.1">
    <property type="nucleotide sequence ID" value="NC_015510.1"/>
</dbReference>
<dbReference type="STRING" id="760192.Halhy_5482"/>
<dbReference type="Proteomes" id="UP000008461">
    <property type="component" value="Chromosome"/>
</dbReference>
<keyword evidence="3" id="KW-0479">Metal-binding</keyword>
<dbReference type="Pfam" id="PF01814">
    <property type="entry name" value="Hemerythrin"/>
    <property type="match status" value="1"/>
</dbReference>
<dbReference type="Gene3D" id="1.20.120.520">
    <property type="entry name" value="nmb1532 protein domain like"/>
    <property type="match status" value="1"/>
</dbReference>
<keyword evidence="7" id="KW-1185">Reference proteome</keyword>
<sequence length="236" mass="26928">MNSNQTVGQIVAEDFRKAAVFKHYGIDFCCGGGRTLVESCQSKGIDATEVAAALEELEQSAFASETEYNEWSLSFLIDYIVNKYHHYIQRSANPITEFAVKVARVHGQRHPEVIEVLQVWNELREELLQHLQKEEQVLFPYIKTLESAGHWQKPAFGTIENPLAVMETEHENAGALMARIAELTDQYQAPEGACTTYRVLFSMLKEFEEKLHEHVHLENNILFVKGMELEREMVGA</sequence>
<dbReference type="InterPro" id="IPR019903">
    <property type="entry name" value="RIC_family"/>
</dbReference>
<dbReference type="AlphaFoldDB" id="F4KSA4"/>
<name>F4KSA4_HALH1</name>
<organism evidence="6 7">
    <name type="scientific">Haliscomenobacter hydrossis (strain ATCC 27775 / DSM 1100 / LMG 10767 / O)</name>
    <dbReference type="NCBI Taxonomy" id="760192"/>
    <lineage>
        <taxon>Bacteria</taxon>
        <taxon>Pseudomonadati</taxon>
        <taxon>Bacteroidota</taxon>
        <taxon>Saprospiria</taxon>
        <taxon>Saprospirales</taxon>
        <taxon>Haliscomenobacteraceae</taxon>
        <taxon>Haliscomenobacter</taxon>
    </lineage>
</organism>
<dbReference type="HOGENOM" id="CLU_076075_0_1_10"/>
<proteinExistence type="predicted"/>
<dbReference type="EMBL" id="CP002691">
    <property type="protein sequence ID" value="AEE53307.1"/>
    <property type="molecule type" value="Genomic_DNA"/>
</dbReference>
<dbReference type="Pfam" id="PF04405">
    <property type="entry name" value="ScdA_N"/>
    <property type="match status" value="1"/>
</dbReference>
<dbReference type="InterPro" id="IPR012312">
    <property type="entry name" value="Hemerythrin-like"/>
</dbReference>
<evidence type="ECO:0000313" key="6">
    <source>
        <dbReference type="EMBL" id="AEE53307.1"/>
    </source>
</evidence>
<evidence type="ECO:0000256" key="1">
    <source>
        <dbReference type="ARBA" id="ARBA00004496"/>
    </source>
</evidence>
<reference key="2">
    <citation type="submission" date="2011-04" db="EMBL/GenBank/DDBJ databases">
        <title>Complete sequence of chromosome of Haliscomenobacter hydrossis DSM 1100.</title>
        <authorList>
            <consortium name="US DOE Joint Genome Institute (JGI-PGF)"/>
            <person name="Lucas S."/>
            <person name="Han J."/>
            <person name="Lapidus A."/>
            <person name="Bruce D."/>
            <person name="Goodwin L."/>
            <person name="Pitluck S."/>
            <person name="Peters L."/>
            <person name="Kyrpides N."/>
            <person name="Mavromatis K."/>
            <person name="Ivanova N."/>
            <person name="Ovchinnikova G."/>
            <person name="Pagani I."/>
            <person name="Daligault H."/>
            <person name="Detter J.C."/>
            <person name="Han C."/>
            <person name="Land M."/>
            <person name="Hauser L."/>
            <person name="Markowitz V."/>
            <person name="Cheng J.-F."/>
            <person name="Hugenholtz P."/>
            <person name="Woyke T."/>
            <person name="Wu D."/>
            <person name="Verbarg S."/>
            <person name="Frueling A."/>
            <person name="Brambilla E."/>
            <person name="Klenk H.-P."/>
            <person name="Eisen J.A."/>
        </authorList>
    </citation>
    <scope>NUCLEOTIDE SEQUENCE</scope>
    <source>
        <strain>DSM 1100</strain>
    </source>
</reference>
<protein>
    <submittedName>
        <fullName evidence="6">Iron-sulfur cluster repair di-iron protein</fullName>
    </submittedName>
</protein>
<dbReference type="GO" id="GO:0046872">
    <property type="term" value="F:metal ion binding"/>
    <property type="evidence" value="ECO:0007669"/>
    <property type="project" value="UniProtKB-KW"/>
</dbReference>
<dbReference type="eggNOG" id="COG2846">
    <property type="taxonomic scope" value="Bacteria"/>
</dbReference>
<comment type="subcellular location">
    <subcellularLocation>
        <location evidence="1">Cytoplasm</location>
    </subcellularLocation>
</comment>
<keyword evidence="2" id="KW-0963">Cytoplasm</keyword>
<gene>
    <name evidence="6" type="ordered locus">Halhy_5482</name>
</gene>
<evidence type="ECO:0000256" key="4">
    <source>
        <dbReference type="ARBA" id="ARBA00023004"/>
    </source>
</evidence>
<dbReference type="KEGG" id="hhy:Halhy_5482"/>
<dbReference type="PANTHER" id="PTHR36438:SF1">
    <property type="entry name" value="IRON-SULFUR CLUSTER REPAIR PROTEIN YTFE"/>
    <property type="match status" value="1"/>
</dbReference>
<keyword evidence="4" id="KW-0408">Iron</keyword>
<evidence type="ECO:0000256" key="2">
    <source>
        <dbReference type="ARBA" id="ARBA00022490"/>
    </source>
</evidence>
<dbReference type="NCBIfam" id="TIGR03652">
    <property type="entry name" value="FeS_repair_RIC"/>
    <property type="match status" value="1"/>
</dbReference>
<reference evidence="6 7" key="1">
    <citation type="journal article" date="2011" name="Stand. Genomic Sci.">
        <title>Complete genome sequence of Haliscomenobacter hydrossis type strain (O).</title>
        <authorList>
            <consortium name="US DOE Joint Genome Institute (JGI-PGF)"/>
            <person name="Daligault H."/>
            <person name="Lapidus A."/>
            <person name="Zeytun A."/>
            <person name="Nolan M."/>
            <person name="Lucas S."/>
            <person name="Del Rio T.G."/>
            <person name="Tice H."/>
            <person name="Cheng J.F."/>
            <person name="Tapia R."/>
            <person name="Han C."/>
            <person name="Goodwin L."/>
            <person name="Pitluck S."/>
            <person name="Liolios K."/>
            <person name="Pagani I."/>
            <person name="Ivanova N."/>
            <person name="Huntemann M."/>
            <person name="Mavromatis K."/>
            <person name="Mikhailova N."/>
            <person name="Pati A."/>
            <person name="Chen A."/>
            <person name="Palaniappan K."/>
            <person name="Land M."/>
            <person name="Hauser L."/>
            <person name="Brambilla E.M."/>
            <person name="Rohde M."/>
            <person name="Verbarg S."/>
            <person name="Goker M."/>
            <person name="Bristow J."/>
            <person name="Eisen J.A."/>
            <person name="Markowitz V."/>
            <person name="Hugenholtz P."/>
            <person name="Kyrpides N.C."/>
            <person name="Klenk H.P."/>
            <person name="Woyke T."/>
        </authorList>
    </citation>
    <scope>NUCLEOTIDE SEQUENCE [LARGE SCALE GENOMIC DNA]</scope>
    <source>
        <strain evidence="7">ATCC 27775 / DSM 1100 / LMG 10767 / O</strain>
    </source>
</reference>
<evidence type="ECO:0000313" key="7">
    <source>
        <dbReference type="Proteomes" id="UP000008461"/>
    </source>
</evidence>
<accession>F4KSA4</accession>